<dbReference type="eggNOG" id="ENOG5030Y3I">
    <property type="taxonomic scope" value="Bacteria"/>
</dbReference>
<accession>A0A089NWL6</accession>
<dbReference type="RefSeq" id="WP_043357123.1">
    <property type="nucleotide sequence ID" value="NZ_CP003811.1"/>
</dbReference>
<evidence type="ECO:0000256" key="1">
    <source>
        <dbReference type="SAM" id="MobiDB-lite"/>
    </source>
</evidence>
<dbReference type="AlphaFoldDB" id="A0A089NWL6"/>
<evidence type="ECO:0000313" key="2">
    <source>
        <dbReference type="EMBL" id="AIQ91777.1"/>
    </source>
</evidence>
<dbReference type="KEGG" id="mor:MOC_4022"/>
<dbReference type="Proteomes" id="UP000029492">
    <property type="component" value="Chromosome"/>
</dbReference>
<dbReference type="HOGENOM" id="CLU_2880738_0_0_5"/>
<protein>
    <submittedName>
        <fullName evidence="2">Protein of unassigned function</fullName>
    </submittedName>
</protein>
<feature type="compositionally biased region" description="Basic and acidic residues" evidence="1">
    <location>
        <begin position="30"/>
        <end position="47"/>
    </location>
</feature>
<proteinExistence type="predicted"/>
<keyword evidence="3" id="KW-1185">Reference proteome</keyword>
<feature type="region of interest" description="Disordered" evidence="1">
    <location>
        <begin position="21"/>
        <end position="63"/>
    </location>
</feature>
<evidence type="ECO:0000313" key="3">
    <source>
        <dbReference type="Proteomes" id="UP000029492"/>
    </source>
</evidence>
<name>A0A089NWL6_9HYPH</name>
<organism evidence="2 3">
    <name type="scientific">Methylobacterium oryzae CBMB20</name>
    <dbReference type="NCBI Taxonomy" id="693986"/>
    <lineage>
        <taxon>Bacteria</taxon>
        <taxon>Pseudomonadati</taxon>
        <taxon>Pseudomonadota</taxon>
        <taxon>Alphaproteobacteria</taxon>
        <taxon>Hyphomicrobiales</taxon>
        <taxon>Methylobacteriaceae</taxon>
        <taxon>Methylobacterium</taxon>
    </lineage>
</organism>
<reference evidence="2 3" key="1">
    <citation type="journal article" date="2014" name="PLoS ONE">
        <title>Genome Information of Methylobacterium oryzae, a Plant-Probiotic Methylotroph in the Phyllosphere.</title>
        <authorList>
            <person name="Kwak M.J."/>
            <person name="Jeong H."/>
            <person name="Madhaiyan M."/>
            <person name="Lee Y."/>
            <person name="Sa T.M."/>
            <person name="Oh T.K."/>
            <person name="Kim J.F."/>
        </authorList>
    </citation>
    <scope>NUCLEOTIDE SEQUENCE [LARGE SCALE GENOMIC DNA]</scope>
    <source>
        <strain evidence="2 3">CBMB20</strain>
    </source>
</reference>
<dbReference type="EMBL" id="CP003811">
    <property type="protein sequence ID" value="AIQ91777.1"/>
    <property type="molecule type" value="Genomic_DNA"/>
</dbReference>
<sequence length="63" mass="6942">MTDAKTDAKDARTERLKAALRQNLRRRKAQDRGRTETRPAPDADRSCTSEAAINGPDSDKSGL</sequence>
<gene>
    <name evidence="2" type="ORF">MOC_4022</name>
</gene>